<proteinExistence type="predicted"/>
<sequence>MTSTRALPDGYCVPVHQSLTAPILLAGAPRLATIANGTLAAGLGVGLQLWGVGLVFWIIAQGICVFAARRDPQFTEVLVRHIRHRSYYEC</sequence>
<dbReference type="GO" id="GO:0016020">
    <property type="term" value="C:membrane"/>
    <property type="evidence" value="ECO:0007669"/>
    <property type="project" value="UniProtKB-SubCell"/>
</dbReference>
<evidence type="ECO:0000313" key="6">
    <source>
        <dbReference type="EMBL" id="KDA04202.1"/>
    </source>
</evidence>
<dbReference type="Proteomes" id="UP000024942">
    <property type="component" value="Unassembled WGS sequence"/>
</dbReference>
<protein>
    <submittedName>
        <fullName evidence="6">Conjugal transfer trbd transmembrane protein</fullName>
    </submittedName>
</protein>
<dbReference type="STRING" id="1280953.HOC_02671"/>
<accession>A0A059GBH1</accession>
<dbReference type="RefSeq" id="WP_035535690.1">
    <property type="nucleotide sequence ID" value="NZ_ARYL01000002.1"/>
</dbReference>
<dbReference type="AlphaFoldDB" id="A0A059GBH1"/>
<keyword evidence="7" id="KW-1185">Reference proteome</keyword>
<dbReference type="eggNOG" id="COG5268">
    <property type="taxonomic scope" value="Bacteria"/>
</dbReference>
<dbReference type="EMBL" id="ARYL01000002">
    <property type="protein sequence ID" value="KDA04202.1"/>
    <property type="molecule type" value="Genomic_DNA"/>
</dbReference>
<evidence type="ECO:0000256" key="1">
    <source>
        <dbReference type="ARBA" id="ARBA00004370"/>
    </source>
</evidence>
<evidence type="ECO:0000313" key="7">
    <source>
        <dbReference type="Proteomes" id="UP000024942"/>
    </source>
</evidence>
<dbReference type="OrthoDB" id="9801524at2"/>
<gene>
    <name evidence="6" type="ORF">HOC_02671</name>
</gene>
<evidence type="ECO:0000256" key="2">
    <source>
        <dbReference type="ARBA" id="ARBA00022692"/>
    </source>
</evidence>
<keyword evidence="2 5" id="KW-0812">Transmembrane</keyword>
<dbReference type="InterPro" id="IPR016704">
    <property type="entry name" value="Conjugal_tfr_TrbD"/>
</dbReference>
<dbReference type="PIRSF" id="PIRSF017854">
    <property type="entry name" value="T4SS_TrbD"/>
    <property type="match status" value="1"/>
</dbReference>
<comment type="caution">
    <text evidence="6">The sequence shown here is derived from an EMBL/GenBank/DDBJ whole genome shotgun (WGS) entry which is preliminary data.</text>
</comment>
<evidence type="ECO:0000256" key="4">
    <source>
        <dbReference type="ARBA" id="ARBA00023136"/>
    </source>
</evidence>
<evidence type="ECO:0000256" key="5">
    <source>
        <dbReference type="SAM" id="Phobius"/>
    </source>
</evidence>
<dbReference type="Pfam" id="PF05101">
    <property type="entry name" value="VirB3"/>
    <property type="match status" value="1"/>
</dbReference>
<dbReference type="InterPro" id="IPR007792">
    <property type="entry name" value="T4SS_VirB3/TrbD/AvhB"/>
</dbReference>
<evidence type="ECO:0000256" key="3">
    <source>
        <dbReference type="ARBA" id="ARBA00022989"/>
    </source>
</evidence>
<feature type="transmembrane region" description="Helical" evidence="5">
    <location>
        <begin position="47"/>
        <end position="68"/>
    </location>
</feature>
<name>A0A059GBH1_9PROT</name>
<keyword evidence="4 5" id="KW-0472">Membrane</keyword>
<dbReference type="PATRIC" id="fig|1280953.3.peg.539"/>
<comment type="subcellular location">
    <subcellularLocation>
        <location evidence="1">Membrane</location>
    </subcellularLocation>
</comment>
<organism evidence="6 7">
    <name type="scientific">Hyphomonas oceanitis SCH89</name>
    <dbReference type="NCBI Taxonomy" id="1280953"/>
    <lineage>
        <taxon>Bacteria</taxon>
        <taxon>Pseudomonadati</taxon>
        <taxon>Pseudomonadota</taxon>
        <taxon>Alphaproteobacteria</taxon>
        <taxon>Hyphomonadales</taxon>
        <taxon>Hyphomonadaceae</taxon>
        <taxon>Hyphomonas</taxon>
    </lineage>
</organism>
<reference evidence="6 7" key="1">
    <citation type="journal article" date="2014" name="Antonie Van Leeuwenhoek">
        <title>Hyphomonas beringensis sp. nov. and Hyphomonas chukchiensis sp. nov., isolated from surface seawater of the Bering Sea and Chukchi Sea.</title>
        <authorList>
            <person name="Li C."/>
            <person name="Lai Q."/>
            <person name="Li G."/>
            <person name="Dong C."/>
            <person name="Wang J."/>
            <person name="Liao Y."/>
            <person name="Shao Z."/>
        </authorList>
    </citation>
    <scope>NUCLEOTIDE SEQUENCE [LARGE SCALE GENOMIC DNA]</scope>
    <source>
        <strain evidence="6 7">SCH89</strain>
    </source>
</reference>
<keyword evidence="3 5" id="KW-1133">Transmembrane helix</keyword>